<organism evidence="2 3">
    <name type="scientific">Dispira parvispora</name>
    <dbReference type="NCBI Taxonomy" id="1520584"/>
    <lineage>
        <taxon>Eukaryota</taxon>
        <taxon>Fungi</taxon>
        <taxon>Fungi incertae sedis</taxon>
        <taxon>Zoopagomycota</taxon>
        <taxon>Kickxellomycotina</taxon>
        <taxon>Dimargaritomycetes</taxon>
        <taxon>Dimargaritales</taxon>
        <taxon>Dimargaritaceae</taxon>
        <taxon>Dispira</taxon>
    </lineage>
</organism>
<dbReference type="GO" id="GO:0033063">
    <property type="term" value="C:Rad51B-Rad51C-Rad51D-XRCC2 complex"/>
    <property type="evidence" value="ECO:0007669"/>
    <property type="project" value="InterPro"/>
</dbReference>
<reference evidence="2" key="1">
    <citation type="submission" date="2022-07" db="EMBL/GenBank/DDBJ databases">
        <title>Phylogenomic reconstructions and comparative analyses of Kickxellomycotina fungi.</title>
        <authorList>
            <person name="Reynolds N.K."/>
            <person name="Stajich J.E."/>
            <person name="Barry K."/>
            <person name="Grigoriev I.V."/>
            <person name="Crous P."/>
            <person name="Smith M.E."/>
        </authorList>
    </citation>
    <scope>NUCLEOTIDE SEQUENCE</scope>
    <source>
        <strain evidence="2">RSA 1196</strain>
    </source>
</reference>
<dbReference type="InterPro" id="IPR030547">
    <property type="entry name" value="XRCC2"/>
</dbReference>
<gene>
    <name evidence="2" type="ORF">IWQ62_001172</name>
</gene>
<evidence type="ECO:0000256" key="1">
    <source>
        <dbReference type="SAM" id="MobiDB-lite"/>
    </source>
</evidence>
<dbReference type="PANTHER" id="PTHR46644:SF2">
    <property type="entry name" value="DNA REPAIR PROTEIN XRCC2"/>
    <property type="match status" value="1"/>
</dbReference>
<dbReference type="InterPro" id="IPR027417">
    <property type="entry name" value="P-loop_NTPase"/>
</dbReference>
<feature type="region of interest" description="Disordered" evidence="1">
    <location>
        <begin position="286"/>
        <end position="319"/>
    </location>
</feature>
<dbReference type="EMBL" id="JANBPY010000165">
    <property type="protein sequence ID" value="KAJ1968553.1"/>
    <property type="molecule type" value="Genomic_DNA"/>
</dbReference>
<comment type="caution">
    <text evidence="2">The sequence shown here is derived from an EMBL/GenBank/DDBJ whole genome shotgun (WGS) entry which is preliminary data.</text>
</comment>
<name>A0A9W8AYI4_9FUNG</name>
<evidence type="ECO:0000313" key="2">
    <source>
        <dbReference type="EMBL" id="KAJ1968553.1"/>
    </source>
</evidence>
<dbReference type="AlphaFoldDB" id="A0A9W8AYI4"/>
<dbReference type="PANTHER" id="PTHR46644">
    <property type="entry name" value="DNA REPAIR PROTEIN XRCC2"/>
    <property type="match status" value="1"/>
</dbReference>
<proteinExistence type="predicted"/>
<feature type="non-terminal residue" evidence="2">
    <location>
        <position position="437"/>
    </location>
</feature>
<evidence type="ECO:0000313" key="3">
    <source>
        <dbReference type="Proteomes" id="UP001150925"/>
    </source>
</evidence>
<protein>
    <submittedName>
        <fullName evidence="2">Uncharacterized protein</fullName>
    </submittedName>
</protein>
<dbReference type="Gene3D" id="3.40.50.300">
    <property type="entry name" value="P-loop containing nucleotide triphosphate hydrolases"/>
    <property type="match status" value="1"/>
</dbReference>
<sequence length="437" mass="48921">MDSSKLPFLDNDSWRTLLDEVKTEDGYQLYRRLLPPQPVARFGVDAIDSLLWSSMPRSNAIPTVCHASGIKSSLYTSDMVELGGYSSSALLALVHSLMSHALINFQDFTGDPTRATFTDDGCQTGSTVVILDLQGDFKFSRFRRILVNQIKRQILLQKNRTPLLPNPGNLSIGDIESTTQRLPSSTWDASTTQIVPTDLQHRAEMLAQRYLQRLMVIRPESTLELIATVKQIPELLAQHWDSPTQTPNVDKATDLGVNSPGSNSSTMDWALANSPPLTPLLPQRCKSDLSPGSPAPRFGGNSSVISPDHPTRPFFPNPLQFRETNSRTRLGSSQSKVLLIIHNISAFYWLDKLDGMPNNSKSSSVASLMTTRLCSYLQELQNKLQMALVATNYFPLPPLRSTTLDGTRIDQVRPGDWFPFRDPTYLNWRELIHQRIL</sequence>
<dbReference type="OrthoDB" id="420422at2759"/>
<dbReference type="Proteomes" id="UP001150925">
    <property type="component" value="Unassembled WGS sequence"/>
</dbReference>
<dbReference type="GO" id="GO:0000724">
    <property type="term" value="P:double-strand break repair via homologous recombination"/>
    <property type="evidence" value="ECO:0007669"/>
    <property type="project" value="InterPro"/>
</dbReference>
<keyword evidence="3" id="KW-1185">Reference proteome</keyword>
<dbReference type="GO" id="GO:0005657">
    <property type="term" value="C:replication fork"/>
    <property type="evidence" value="ECO:0007669"/>
    <property type="project" value="InterPro"/>
</dbReference>
<accession>A0A9W8AYI4</accession>